<feature type="signal peptide" evidence="2">
    <location>
        <begin position="1"/>
        <end position="27"/>
    </location>
</feature>
<dbReference type="AlphaFoldDB" id="A0A378ZY40"/>
<evidence type="ECO:0000256" key="1">
    <source>
        <dbReference type="SAM" id="MobiDB-lite"/>
    </source>
</evidence>
<reference evidence="3 4" key="1">
    <citation type="submission" date="2018-06" db="EMBL/GenBank/DDBJ databases">
        <authorList>
            <consortium name="Pathogen Informatics"/>
            <person name="Doyle S."/>
        </authorList>
    </citation>
    <scope>NUCLEOTIDE SEQUENCE [LARGE SCALE GENOMIC DNA]</scope>
    <source>
        <strain evidence="3 4">NCTC13350</strain>
    </source>
</reference>
<dbReference type="PROSITE" id="PS51257">
    <property type="entry name" value="PROKAR_LIPOPROTEIN"/>
    <property type="match status" value="1"/>
</dbReference>
<gene>
    <name evidence="3" type="ORF">NCTC13350_03094</name>
</gene>
<protein>
    <recommendedName>
        <fullName evidence="5">Lipoprotein</fullName>
    </recommendedName>
</protein>
<name>A0A378ZY40_9HYPH</name>
<feature type="region of interest" description="Disordered" evidence="1">
    <location>
        <begin position="354"/>
        <end position="398"/>
    </location>
</feature>
<evidence type="ECO:0000256" key="2">
    <source>
        <dbReference type="SAM" id="SignalP"/>
    </source>
</evidence>
<feature type="region of interest" description="Disordered" evidence="1">
    <location>
        <begin position="291"/>
        <end position="316"/>
    </location>
</feature>
<evidence type="ECO:0008006" key="5">
    <source>
        <dbReference type="Google" id="ProtNLM"/>
    </source>
</evidence>
<evidence type="ECO:0000313" key="3">
    <source>
        <dbReference type="EMBL" id="SUB02144.1"/>
    </source>
</evidence>
<keyword evidence="2" id="KW-0732">Signal</keyword>
<proteinExistence type="predicted"/>
<organism evidence="3 4">
    <name type="scientific">Pannonibacter phragmitetus</name>
    <dbReference type="NCBI Taxonomy" id="121719"/>
    <lineage>
        <taxon>Bacteria</taxon>
        <taxon>Pseudomonadati</taxon>
        <taxon>Pseudomonadota</taxon>
        <taxon>Alphaproteobacteria</taxon>
        <taxon>Hyphomicrobiales</taxon>
        <taxon>Stappiaceae</taxon>
        <taxon>Pannonibacter</taxon>
    </lineage>
</organism>
<accession>A0A378ZY40</accession>
<dbReference type="EMBL" id="UGSK01000001">
    <property type="protein sequence ID" value="SUB02144.1"/>
    <property type="molecule type" value="Genomic_DNA"/>
</dbReference>
<dbReference type="RefSeq" id="WP_147290449.1">
    <property type="nucleotide sequence ID" value="NZ_UGSK01000001.1"/>
</dbReference>
<evidence type="ECO:0000313" key="4">
    <source>
        <dbReference type="Proteomes" id="UP000255000"/>
    </source>
</evidence>
<sequence length="398" mass="42336">MRNQKTGFAIALLALSACNGTSGKMSASQPAMTARTNVYLEALAEKCGQLDLAQAQAATFGGSWPARGTIVPPLFHGDRDTDLANTINWVVWRGFRPNSDLGFLSELVRSDGAVFSCQARPTLGLRPQTILAGIMRMFPPVAVASSSGRTNNGDVRHHSFLLYSGQAPAVIEITGTDSSLPMSGVRMWMEVPPNSDGKGAAQVLREIAAAMPPEEHAAVKALARDLQQRMRAALARDLASEAAESRRLKAELRARVEAGRQARGTTTGQMIGLGIAQGASGFLRQEAGFEETRRRLNGPSPATGSRTGGNGPGNGITLCATGYIRPPERYRNSIPPVEWRCDSPTRSEAEAIMAQRVAARDKAAKPQSSTPASPPVRERPRTNPCANAKPGVACTTPK</sequence>
<feature type="chain" id="PRO_5016946171" description="Lipoprotein" evidence="2">
    <location>
        <begin position="28"/>
        <end position="398"/>
    </location>
</feature>
<dbReference type="Proteomes" id="UP000255000">
    <property type="component" value="Unassembled WGS sequence"/>
</dbReference>